<organism evidence="7 8">
    <name type="scientific">Cercophora scortea</name>
    <dbReference type="NCBI Taxonomy" id="314031"/>
    <lineage>
        <taxon>Eukaryota</taxon>
        <taxon>Fungi</taxon>
        <taxon>Dikarya</taxon>
        <taxon>Ascomycota</taxon>
        <taxon>Pezizomycotina</taxon>
        <taxon>Sordariomycetes</taxon>
        <taxon>Sordariomycetidae</taxon>
        <taxon>Sordariales</taxon>
        <taxon>Lasiosphaeriaceae</taxon>
        <taxon>Cercophora</taxon>
    </lineage>
</organism>
<name>A0AAE0I8C9_9PEZI</name>
<dbReference type="AlphaFoldDB" id="A0AAE0I8C9"/>
<feature type="region of interest" description="Disordered" evidence="5">
    <location>
        <begin position="87"/>
        <end position="126"/>
    </location>
</feature>
<dbReference type="GO" id="GO:0016156">
    <property type="term" value="F:fumarate reductase (NADH) activity"/>
    <property type="evidence" value="ECO:0007669"/>
    <property type="project" value="UniProtKB-EC"/>
</dbReference>
<gene>
    <name evidence="7" type="ORF">B0T19DRAFT_283212</name>
</gene>
<dbReference type="PANTHER" id="PTHR43400">
    <property type="entry name" value="FUMARATE REDUCTASE"/>
    <property type="match status" value="1"/>
</dbReference>
<dbReference type="Proteomes" id="UP001286456">
    <property type="component" value="Unassembled WGS sequence"/>
</dbReference>
<accession>A0AAE0I8C9</accession>
<dbReference type="InterPro" id="IPR036188">
    <property type="entry name" value="FAD/NAD-bd_sf"/>
</dbReference>
<dbReference type="InterPro" id="IPR003953">
    <property type="entry name" value="FAD-dep_OxRdtase_2_FAD-bd"/>
</dbReference>
<dbReference type="Gene3D" id="3.50.50.60">
    <property type="entry name" value="FAD/NAD(P)-binding domain"/>
    <property type="match status" value="1"/>
</dbReference>
<evidence type="ECO:0000256" key="1">
    <source>
        <dbReference type="ARBA" id="ARBA00022630"/>
    </source>
</evidence>
<keyword evidence="2 4" id="KW-0274">FAD</keyword>
<proteinExistence type="inferred from homology"/>
<dbReference type="InterPro" id="IPR027477">
    <property type="entry name" value="Succ_DH/fumarate_Rdtase_cat_sf"/>
</dbReference>
<evidence type="ECO:0000256" key="4">
    <source>
        <dbReference type="RuleBase" id="RU366062"/>
    </source>
</evidence>
<dbReference type="GO" id="GO:0010181">
    <property type="term" value="F:FMN binding"/>
    <property type="evidence" value="ECO:0007669"/>
    <property type="project" value="InterPro"/>
</dbReference>
<dbReference type="NCBIfam" id="TIGR01813">
    <property type="entry name" value="flavo_cyto_c"/>
    <property type="match status" value="1"/>
</dbReference>
<evidence type="ECO:0000259" key="6">
    <source>
        <dbReference type="Pfam" id="PF00890"/>
    </source>
</evidence>
<sequence length="547" mass="58250">MRKRRLLLTIIFSAILIPLTAVIYHRLTASTPIRPSPDSPADMAPPPLPSRSVIVVGSGLAGLAAAYSALQAGASSVRVLERAAKPGGNSMKASSGINGAPTRFQLSQIKKDTQRDTDDDPDTERSFWQDTITSAGSRFSPSAPQAATAHRKSLITTLVKQSSEAIDFLSSLGVDLSVVAQLGGHSHARTHRGAGKTPPGASIMTTLLAKLKEEGPDRFAILTECEVTRLLTSPTAAQPPNPDPAPVTGVEYTQNNEIHTLSGPVIFATGGFAGDTHGLLAQHRQDLAGLPSTNENRPGAHGVLSRAGAKLVDMDSVQIHPTGFVDPANPQAPVKFLAAEMLRGEGGILLYQGRRFVNELDTREHISQIIMDLPEAEKEDGGSLKQWDVQLLLDPGATEAAEGHVGFYLWKGLLKKVKVKDLDDATRQTVKEYAALVRNGRQDEFGRKAFGRWKLGTGSEEEAIDEEEVCVGRVTPITHFTMGGVLIDENAHVLASEIDAEEKKPIPGLWAAGEITGGVHGDNRLGGSSLLECVVFGRIAGKQAALS</sequence>
<comment type="function">
    <text evidence="4">Irreversibly catalyzes the reduction of fumarate to succinate.</text>
</comment>
<dbReference type="Gene3D" id="3.90.700.10">
    <property type="entry name" value="Succinate dehydrogenase/fumarate reductase flavoprotein, catalytic domain"/>
    <property type="match status" value="1"/>
</dbReference>
<evidence type="ECO:0000256" key="5">
    <source>
        <dbReference type="SAM" id="MobiDB-lite"/>
    </source>
</evidence>
<evidence type="ECO:0000313" key="7">
    <source>
        <dbReference type="EMBL" id="KAK3320175.1"/>
    </source>
</evidence>
<comment type="catalytic activity">
    <reaction evidence="4">
        <text>succinate + NAD(+) = fumarate + NADH + H(+)</text>
        <dbReference type="Rhea" id="RHEA:18281"/>
        <dbReference type="ChEBI" id="CHEBI:15378"/>
        <dbReference type="ChEBI" id="CHEBI:29806"/>
        <dbReference type="ChEBI" id="CHEBI:30031"/>
        <dbReference type="ChEBI" id="CHEBI:57540"/>
        <dbReference type="ChEBI" id="CHEBI:57945"/>
        <dbReference type="EC" id="1.3.1.6"/>
    </reaction>
</comment>
<dbReference type="SUPFAM" id="SSF51905">
    <property type="entry name" value="FAD/NAD(P)-binding domain"/>
    <property type="match status" value="1"/>
</dbReference>
<keyword evidence="8" id="KW-1185">Reference proteome</keyword>
<protein>
    <recommendedName>
        <fullName evidence="4">Fumarate reductase</fullName>
        <ecNumber evidence="4">1.3.1.6</ecNumber>
    </recommendedName>
</protein>
<dbReference type="InterPro" id="IPR010960">
    <property type="entry name" value="Flavocytochrome_c"/>
</dbReference>
<comment type="similarity">
    <text evidence="4">Belongs to the FAD-dependent oxidoreductase 2 family. FRD/SDH subfamily.</text>
</comment>
<evidence type="ECO:0000256" key="2">
    <source>
        <dbReference type="ARBA" id="ARBA00022827"/>
    </source>
</evidence>
<reference evidence="7" key="1">
    <citation type="journal article" date="2023" name="Mol. Phylogenet. Evol.">
        <title>Genome-scale phylogeny and comparative genomics of the fungal order Sordariales.</title>
        <authorList>
            <person name="Hensen N."/>
            <person name="Bonometti L."/>
            <person name="Westerberg I."/>
            <person name="Brannstrom I.O."/>
            <person name="Guillou S."/>
            <person name="Cros-Aarteil S."/>
            <person name="Calhoun S."/>
            <person name="Haridas S."/>
            <person name="Kuo A."/>
            <person name="Mondo S."/>
            <person name="Pangilinan J."/>
            <person name="Riley R."/>
            <person name="LaButti K."/>
            <person name="Andreopoulos B."/>
            <person name="Lipzen A."/>
            <person name="Chen C."/>
            <person name="Yan M."/>
            <person name="Daum C."/>
            <person name="Ng V."/>
            <person name="Clum A."/>
            <person name="Steindorff A."/>
            <person name="Ohm R.A."/>
            <person name="Martin F."/>
            <person name="Silar P."/>
            <person name="Natvig D.O."/>
            <person name="Lalanne C."/>
            <person name="Gautier V."/>
            <person name="Ament-Velasquez S.L."/>
            <person name="Kruys A."/>
            <person name="Hutchinson M.I."/>
            <person name="Powell A.J."/>
            <person name="Barry K."/>
            <person name="Miller A.N."/>
            <person name="Grigoriev I.V."/>
            <person name="Debuchy R."/>
            <person name="Gladieux P."/>
            <person name="Hiltunen Thoren M."/>
            <person name="Johannesson H."/>
        </authorList>
    </citation>
    <scope>NUCLEOTIDE SEQUENCE</scope>
    <source>
        <strain evidence="7">SMH4131-1</strain>
    </source>
</reference>
<dbReference type="Pfam" id="PF00890">
    <property type="entry name" value="FAD_binding_2"/>
    <property type="match status" value="1"/>
</dbReference>
<comment type="caution">
    <text evidence="7">The sequence shown here is derived from an EMBL/GenBank/DDBJ whole genome shotgun (WGS) entry which is preliminary data.</text>
</comment>
<dbReference type="EC" id="1.3.1.6" evidence="4"/>
<feature type="domain" description="FAD-dependent oxidoreductase 2 FAD-binding" evidence="6">
    <location>
        <begin position="53"/>
        <end position="530"/>
    </location>
</feature>
<dbReference type="SUPFAM" id="SSF56425">
    <property type="entry name" value="Succinate dehydrogenase/fumarate reductase flavoprotein, catalytic domain"/>
    <property type="match status" value="1"/>
</dbReference>
<keyword evidence="3 4" id="KW-0560">Oxidoreductase</keyword>
<dbReference type="InterPro" id="IPR050315">
    <property type="entry name" value="FAD-oxidoreductase_2"/>
</dbReference>
<evidence type="ECO:0000256" key="3">
    <source>
        <dbReference type="ARBA" id="ARBA00023002"/>
    </source>
</evidence>
<reference evidence="7" key="2">
    <citation type="submission" date="2023-06" db="EMBL/GenBank/DDBJ databases">
        <authorList>
            <consortium name="Lawrence Berkeley National Laboratory"/>
            <person name="Haridas S."/>
            <person name="Hensen N."/>
            <person name="Bonometti L."/>
            <person name="Westerberg I."/>
            <person name="Brannstrom I.O."/>
            <person name="Guillou S."/>
            <person name="Cros-Aarteil S."/>
            <person name="Calhoun S."/>
            <person name="Kuo A."/>
            <person name="Mondo S."/>
            <person name="Pangilinan J."/>
            <person name="Riley R."/>
            <person name="Labutti K."/>
            <person name="Andreopoulos B."/>
            <person name="Lipzen A."/>
            <person name="Chen C."/>
            <person name="Yanf M."/>
            <person name="Daum C."/>
            <person name="Ng V."/>
            <person name="Clum A."/>
            <person name="Steindorff A."/>
            <person name="Ohm R."/>
            <person name="Martin F."/>
            <person name="Silar P."/>
            <person name="Natvig D."/>
            <person name="Lalanne C."/>
            <person name="Gautier V."/>
            <person name="Ament-Velasquez S.L."/>
            <person name="Kruys A."/>
            <person name="Hutchinson M.I."/>
            <person name="Powell A.J."/>
            <person name="Barry K."/>
            <person name="Miller A.N."/>
            <person name="Grigoriev I.V."/>
            <person name="Debuchy R."/>
            <person name="Gladieux P."/>
            <person name="Thoren M.H."/>
            <person name="Johannesson H."/>
        </authorList>
    </citation>
    <scope>NUCLEOTIDE SEQUENCE</scope>
    <source>
        <strain evidence="7">SMH4131-1</strain>
    </source>
</reference>
<comment type="cofactor">
    <cofactor evidence="4">
        <name>FAD</name>
        <dbReference type="ChEBI" id="CHEBI:57692"/>
    </cofactor>
    <text evidence="4">Binds 1 FAD per monomer.</text>
</comment>
<keyword evidence="1 4" id="KW-0285">Flavoprotein</keyword>
<evidence type="ECO:0000313" key="8">
    <source>
        <dbReference type="Proteomes" id="UP001286456"/>
    </source>
</evidence>
<dbReference type="EMBL" id="JAUEPO010000006">
    <property type="protein sequence ID" value="KAK3320175.1"/>
    <property type="molecule type" value="Genomic_DNA"/>
</dbReference>
<dbReference type="PANTHER" id="PTHR43400:SF12">
    <property type="entry name" value="FUMARATE REDUCTASE"/>
    <property type="match status" value="1"/>
</dbReference>